<dbReference type="CDD" id="cd07379">
    <property type="entry name" value="MPP_239FB"/>
    <property type="match status" value="1"/>
</dbReference>
<evidence type="ECO:0000259" key="1">
    <source>
        <dbReference type="Pfam" id="PF00149"/>
    </source>
</evidence>
<evidence type="ECO:0000313" key="3">
    <source>
        <dbReference type="Proteomes" id="UP000187209"/>
    </source>
</evidence>
<dbReference type="PANTHER" id="PTHR12905:SF0">
    <property type="entry name" value="CALCINEURIN-LIKE PHOSPHOESTERASE DOMAIN-CONTAINING PROTEIN"/>
    <property type="match status" value="1"/>
</dbReference>
<dbReference type="EMBL" id="MPUH01000101">
    <property type="protein sequence ID" value="OMJ90520.1"/>
    <property type="molecule type" value="Genomic_DNA"/>
</dbReference>
<protein>
    <recommendedName>
        <fullName evidence="1">Calcineurin-like phosphoesterase domain-containing protein</fullName>
    </recommendedName>
</protein>
<dbReference type="Pfam" id="PF00149">
    <property type="entry name" value="Metallophos"/>
    <property type="match status" value="1"/>
</dbReference>
<comment type="caution">
    <text evidence="2">The sequence shown here is derived from an EMBL/GenBank/DDBJ whole genome shotgun (WGS) entry which is preliminary data.</text>
</comment>
<reference evidence="2 3" key="1">
    <citation type="submission" date="2016-11" db="EMBL/GenBank/DDBJ databases">
        <title>The macronuclear genome of Stentor coeruleus: a giant cell with tiny introns.</title>
        <authorList>
            <person name="Slabodnick M."/>
            <person name="Ruby J.G."/>
            <person name="Reiff S.B."/>
            <person name="Swart E.C."/>
            <person name="Gosai S."/>
            <person name="Prabakaran S."/>
            <person name="Witkowska E."/>
            <person name="Larue G.E."/>
            <person name="Fisher S."/>
            <person name="Freeman R.M."/>
            <person name="Gunawardena J."/>
            <person name="Chu W."/>
            <person name="Stover N.A."/>
            <person name="Gregory B.D."/>
            <person name="Nowacki M."/>
            <person name="Derisi J."/>
            <person name="Roy S.W."/>
            <person name="Marshall W.F."/>
            <person name="Sood P."/>
        </authorList>
    </citation>
    <scope>NUCLEOTIDE SEQUENCE [LARGE SCALE GENOMIC DNA]</scope>
    <source>
        <strain evidence="2">WM001</strain>
    </source>
</reference>
<name>A0A1R2CNK6_9CILI</name>
<dbReference type="GO" id="GO:0016787">
    <property type="term" value="F:hydrolase activity"/>
    <property type="evidence" value="ECO:0007669"/>
    <property type="project" value="InterPro"/>
</dbReference>
<keyword evidence="3" id="KW-1185">Reference proteome</keyword>
<dbReference type="SUPFAM" id="SSF56300">
    <property type="entry name" value="Metallo-dependent phosphatases"/>
    <property type="match status" value="1"/>
</dbReference>
<dbReference type="InterPro" id="IPR029052">
    <property type="entry name" value="Metallo-depent_PP-like"/>
</dbReference>
<dbReference type="PANTHER" id="PTHR12905">
    <property type="entry name" value="METALLOPHOSPHOESTERASE"/>
    <property type="match status" value="1"/>
</dbReference>
<dbReference type="Gene3D" id="3.60.21.10">
    <property type="match status" value="1"/>
</dbReference>
<accession>A0A1R2CNK6</accession>
<dbReference type="AlphaFoldDB" id="A0A1R2CNK6"/>
<proteinExistence type="predicted"/>
<dbReference type="Proteomes" id="UP000187209">
    <property type="component" value="Unassembled WGS sequence"/>
</dbReference>
<dbReference type="OrthoDB" id="630188at2759"/>
<feature type="domain" description="Calcineurin-like phosphoesterase" evidence="1">
    <location>
        <begin position="14"/>
        <end position="158"/>
    </location>
</feature>
<organism evidence="2 3">
    <name type="scientific">Stentor coeruleus</name>
    <dbReference type="NCBI Taxonomy" id="5963"/>
    <lineage>
        <taxon>Eukaryota</taxon>
        <taxon>Sar</taxon>
        <taxon>Alveolata</taxon>
        <taxon>Ciliophora</taxon>
        <taxon>Postciliodesmatophora</taxon>
        <taxon>Heterotrichea</taxon>
        <taxon>Heterotrichida</taxon>
        <taxon>Stentoridae</taxon>
        <taxon>Stentor</taxon>
    </lineage>
</organism>
<dbReference type="InterPro" id="IPR004843">
    <property type="entry name" value="Calcineurin-like_PHP"/>
</dbReference>
<gene>
    <name evidence="2" type="ORF">SteCoe_7109</name>
</gene>
<sequence>MVGLQDEVERFNNLLLSLPHKYKIVIAGNHDLTFDLKYQENLVRNFPQTSDVNAAEIKKSLKNCIYLEDSEIIIEGYKIYGSPWSPTFFNWAFNLDKGPDIAAKWDLIPKDTEILITHGPPYGILDLCYDGVHGGCEDLLGKVLEIKPLIHLFGHIHETYGVMNNEYTTFINGSNCTLRYDPINDPLVFDLPIKK</sequence>
<dbReference type="InterPro" id="IPR051693">
    <property type="entry name" value="UPF0046_metallophosphoest"/>
</dbReference>
<evidence type="ECO:0000313" key="2">
    <source>
        <dbReference type="EMBL" id="OMJ90520.1"/>
    </source>
</evidence>